<proteinExistence type="predicted"/>
<keyword evidence="2" id="KW-1185">Reference proteome</keyword>
<dbReference type="HOGENOM" id="CLU_028913_8_1_1"/>
<sequence>MPEFNRDILFLIFEELQEDSKSLFSCLMINRLWCETVVPILWKDPWRYNIKYANKNFLYSIITSYLSNDIKEFLTREGTQISNQSLTFDYLSFCKSINVNIINNIISIGTASTFKQFLLQQEFYNIMIRKRSELKCLNMISLKHQIFNFPDAKAYLETLCELKCDTSIESSYFYGLAFICQNIQRLTIINNVVKANYGVAKLIEVQRNLKYFEWEDDFDEDYFTEEDPYEKVLLALEKNVDNINHLKIILSYVEDFEHILLMKLFPKFHKLKTLIIEDFNFIIQEQLKTSVYRDLEVLELFYISLDVVSIMIENSGGHLREILLEYDYLFEEDNFNEDSLILIRKIHEHCPLVERLSLAFSPSEQHFTEFEKLLKVCRKLKSLLIIPYFKEFKKNYEYGEELLKIIIRSSSTNLREIRFFEQFILTLKTLEEFFENWRGRPALTIFTSNPIYEEEDYVKLINKYKKDDGVIKDFRYKLFRDLFNFR</sequence>
<evidence type="ECO:0008006" key="3">
    <source>
        <dbReference type="Google" id="ProtNLM"/>
    </source>
</evidence>
<dbReference type="AlphaFoldDB" id="A0A015NAG0"/>
<dbReference type="Gene3D" id="3.80.10.10">
    <property type="entry name" value="Ribonuclease Inhibitor"/>
    <property type="match status" value="1"/>
</dbReference>
<reference evidence="1 2" key="1">
    <citation type="submission" date="2014-02" db="EMBL/GenBank/DDBJ databases">
        <title>Single nucleus genome sequencing reveals high similarity among nuclei of an endomycorrhizal fungus.</title>
        <authorList>
            <person name="Lin K."/>
            <person name="Geurts R."/>
            <person name="Zhang Z."/>
            <person name="Limpens E."/>
            <person name="Saunders D.G."/>
            <person name="Mu D."/>
            <person name="Pang E."/>
            <person name="Cao H."/>
            <person name="Cha H."/>
            <person name="Lin T."/>
            <person name="Zhou Q."/>
            <person name="Shang Y."/>
            <person name="Li Y."/>
            <person name="Ivanov S."/>
            <person name="Sharma T."/>
            <person name="Velzen R.V."/>
            <person name="Ruijter N.D."/>
            <person name="Aanen D.K."/>
            <person name="Win J."/>
            <person name="Kamoun S."/>
            <person name="Bisseling T."/>
            <person name="Huang S."/>
        </authorList>
    </citation>
    <scope>NUCLEOTIDE SEQUENCE [LARGE SCALE GENOMIC DNA]</scope>
    <source>
        <strain evidence="2">DAOM197198w</strain>
    </source>
</reference>
<gene>
    <name evidence="1" type="ORF">RirG_035590</name>
</gene>
<dbReference type="InterPro" id="IPR032675">
    <property type="entry name" value="LRR_dom_sf"/>
</dbReference>
<protein>
    <recommendedName>
        <fullName evidence="3">F-box domain-containing protein</fullName>
    </recommendedName>
</protein>
<comment type="caution">
    <text evidence="1">The sequence shown here is derived from an EMBL/GenBank/DDBJ whole genome shotgun (WGS) entry which is preliminary data.</text>
</comment>
<dbReference type="OrthoDB" id="2336599at2759"/>
<evidence type="ECO:0000313" key="2">
    <source>
        <dbReference type="Proteomes" id="UP000022910"/>
    </source>
</evidence>
<name>A0A015NAG0_RHIIW</name>
<dbReference type="EMBL" id="JEMT01012310">
    <property type="protein sequence ID" value="EXX76183.1"/>
    <property type="molecule type" value="Genomic_DNA"/>
</dbReference>
<evidence type="ECO:0000313" key="1">
    <source>
        <dbReference type="EMBL" id="EXX76183.1"/>
    </source>
</evidence>
<organism evidence="1 2">
    <name type="scientific">Rhizophagus irregularis (strain DAOM 197198w)</name>
    <name type="common">Glomus intraradices</name>
    <dbReference type="NCBI Taxonomy" id="1432141"/>
    <lineage>
        <taxon>Eukaryota</taxon>
        <taxon>Fungi</taxon>
        <taxon>Fungi incertae sedis</taxon>
        <taxon>Mucoromycota</taxon>
        <taxon>Glomeromycotina</taxon>
        <taxon>Glomeromycetes</taxon>
        <taxon>Glomerales</taxon>
        <taxon>Glomeraceae</taxon>
        <taxon>Rhizophagus</taxon>
    </lineage>
</organism>
<dbReference type="Proteomes" id="UP000022910">
    <property type="component" value="Unassembled WGS sequence"/>
</dbReference>
<accession>A0A015NAG0</accession>